<evidence type="ECO:0000313" key="5">
    <source>
        <dbReference type="Proteomes" id="UP000041254"/>
    </source>
</evidence>
<keyword evidence="5" id="KW-1185">Reference proteome</keyword>
<sequence>MVLVISFLFALACGLVAADPSPRERVVNLVTELKERIVEDRSNEQKVYDKYACWCEKTLKRKADTIHAAKEEIAALQHQVLETKSRLAVLAAEIQTTKQEMTEIANSREDATALRKRESEEYMQEQAELNEAIAALGKAIEVLGGVQRKPQQAEQETAFLATLPAIRHALQLPAAKEMSSAKLQLLSSFLASTITGSSTILGILKSMDDTFKGNLVRLEKQEKAKQEQYKVFLQDTSNQLKSLEEALAAKEGEQADKMKAEAESKSQLADTVEQRDSDEAFFADAAAGCKNKADEWHAREQMRDDELSGIQKALDFLASDEAQQLFLRIGKRQAPELLQVSAHIRRHHTATKAQHMWALNQLRNVQGRFEKVLKAINKTLKHLKDEAQQDIKQRDWCIEELHQTKLSLEELSHAYTIQSSKIDKLSAKSNKLAHDMQKTHEELEQVNATISTAHDDRNSAAAAYNQSRTANLAAVELLGHTISELQAFFKSGEGDVPSPSTALIQTQSVVPRHRYSPLRLLHRHRRSSALLRRTHSHRYGHRRILASKDYKSSHSSSISSSQEPTFDVDPDQAPETKFSDTKSTKGQTDSVLGMISYVKDKIESDIEAEEKDEQEAIEQFGKVMADLKTTQQSLQAKYVELEGAKADVDMDLGETLSGRNTTSTTQSDTETHKNQIKPGCDWLMASFDARAQHRAEERDALTNAKSVLKGASMGKALLQNDRVRSQEGHQMDAEDGADDSPVVVVEEVIEEGPLLIRAQQ</sequence>
<evidence type="ECO:0000313" key="4">
    <source>
        <dbReference type="EMBL" id="CEL98576.1"/>
    </source>
</evidence>
<dbReference type="VEuPathDB" id="CryptoDB:Vbra_7962"/>
<proteinExistence type="predicted"/>
<name>A0A0G4EN77_VITBC</name>
<feature type="chain" id="PRO_5005188043" evidence="3">
    <location>
        <begin position="19"/>
        <end position="760"/>
    </location>
</feature>
<keyword evidence="1" id="KW-0175">Coiled coil</keyword>
<dbReference type="Proteomes" id="UP000041254">
    <property type="component" value="Unassembled WGS sequence"/>
</dbReference>
<feature type="region of interest" description="Disordered" evidence="2">
    <location>
        <begin position="654"/>
        <end position="674"/>
    </location>
</feature>
<feature type="region of interest" description="Disordered" evidence="2">
    <location>
        <begin position="541"/>
        <end position="586"/>
    </location>
</feature>
<feature type="coiled-coil region" evidence="1">
    <location>
        <begin position="59"/>
        <end position="135"/>
    </location>
</feature>
<dbReference type="PhylomeDB" id="A0A0G4EN77"/>
<dbReference type="AlphaFoldDB" id="A0A0G4EN77"/>
<feature type="coiled-coil region" evidence="1">
    <location>
        <begin position="599"/>
        <end position="644"/>
    </location>
</feature>
<feature type="coiled-coil region" evidence="1">
    <location>
        <begin position="233"/>
        <end position="275"/>
    </location>
</feature>
<protein>
    <submittedName>
        <fullName evidence="4">Uncharacterized protein</fullName>
    </submittedName>
</protein>
<evidence type="ECO:0000256" key="1">
    <source>
        <dbReference type="SAM" id="Coils"/>
    </source>
</evidence>
<dbReference type="InParanoid" id="A0A0G4EN77"/>
<keyword evidence="3" id="KW-0732">Signal</keyword>
<feature type="signal peptide" evidence="3">
    <location>
        <begin position="1"/>
        <end position="18"/>
    </location>
</feature>
<accession>A0A0G4EN77</accession>
<evidence type="ECO:0000256" key="3">
    <source>
        <dbReference type="SAM" id="SignalP"/>
    </source>
</evidence>
<dbReference type="OrthoDB" id="426142at2759"/>
<organism evidence="4 5">
    <name type="scientific">Vitrella brassicaformis (strain CCMP3155)</name>
    <dbReference type="NCBI Taxonomy" id="1169540"/>
    <lineage>
        <taxon>Eukaryota</taxon>
        <taxon>Sar</taxon>
        <taxon>Alveolata</taxon>
        <taxon>Colpodellida</taxon>
        <taxon>Vitrellaceae</taxon>
        <taxon>Vitrella</taxon>
    </lineage>
</organism>
<reference evidence="4 5" key="1">
    <citation type="submission" date="2014-11" db="EMBL/GenBank/DDBJ databases">
        <authorList>
            <person name="Zhu J."/>
            <person name="Qi W."/>
            <person name="Song R."/>
        </authorList>
    </citation>
    <scope>NUCLEOTIDE SEQUENCE [LARGE SCALE GENOMIC DNA]</scope>
</reference>
<gene>
    <name evidence="4" type="ORF">Vbra_7962</name>
</gene>
<evidence type="ECO:0000256" key="2">
    <source>
        <dbReference type="SAM" id="MobiDB-lite"/>
    </source>
</evidence>
<dbReference type="EMBL" id="CDMY01000273">
    <property type="protein sequence ID" value="CEL98576.1"/>
    <property type="molecule type" value="Genomic_DNA"/>
</dbReference>